<evidence type="ECO:0000313" key="2">
    <source>
        <dbReference type="EMBL" id="CAG8846403.1"/>
    </source>
</evidence>
<dbReference type="InterPro" id="IPR057191">
    <property type="entry name" value="DUF7869"/>
</dbReference>
<dbReference type="PANTHER" id="PTHR34415">
    <property type="entry name" value="INTEGRASE CATALYTIC DOMAIN-CONTAINING PROTEIN"/>
    <property type="match status" value="1"/>
</dbReference>
<sequence length="391" mass="45830">AYNLANPDHLIKSRRTFQTIWKSDSELSKIIIRKPSKDVCDECTLFKRALKENNNDINEDLDLQLSEHITDYREMRNAYEDDIRTAKIYNRSSFRVFSFDFAQDMELPHDPQQPGKWYYLSLLKAHQFGLVDEGINNHWHVIYTEKKASKGANDVTSIIHLFLTSVAGEAKKIRLWADNCGGQNKNSCLLWYFLWTCHIHMFEEVEYRFQIKGHTRNSVDRGFGHSKREYARSEAWCINQLMDIIDRSANNNIPVNLDNQVGPFRDWTSALGTLYRKPPAIQKYHFFQFSSEKPGVMKAKIRINDPWDEFQLLKRNVDVMTLSPQELLPKGLPGEKQVELWKKIRPYCPLAFRDELCPRPQDDVIERIKNLRTDRSKEVQKLSEEAGKIEG</sequence>
<gene>
    <name evidence="2" type="ORF">GMARGA_LOCUS38144</name>
</gene>
<evidence type="ECO:0000313" key="3">
    <source>
        <dbReference type="Proteomes" id="UP000789901"/>
    </source>
</evidence>
<organism evidence="2 3">
    <name type="scientific">Gigaspora margarita</name>
    <dbReference type="NCBI Taxonomy" id="4874"/>
    <lineage>
        <taxon>Eukaryota</taxon>
        <taxon>Fungi</taxon>
        <taxon>Fungi incertae sedis</taxon>
        <taxon>Mucoromycota</taxon>
        <taxon>Glomeromycotina</taxon>
        <taxon>Glomeromycetes</taxon>
        <taxon>Diversisporales</taxon>
        <taxon>Gigasporaceae</taxon>
        <taxon>Gigaspora</taxon>
    </lineage>
</organism>
<name>A0ABN7X2D6_GIGMA</name>
<evidence type="ECO:0000259" key="1">
    <source>
        <dbReference type="Pfam" id="PF25273"/>
    </source>
</evidence>
<feature type="domain" description="DUF7869" evidence="1">
    <location>
        <begin position="122"/>
        <end position="299"/>
    </location>
</feature>
<dbReference type="EMBL" id="CAJVQB010083341">
    <property type="protein sequence ID" value="CAG8846403.1"/>
    <property type="molecule type" value="Genomic_DNA"/>
</dbReference>
<reference evidence="2 3" key="1">
    <citation type="submission" date="2021-06" db="EMBL/GenBank/DDBJ databases">
        <authorList>
            <person name="Kallberg Y."/>
            <person name="Tangrot J."/>
            <person name="Rosling A."/>
        </authorList>
    </citation>
    <scope>NUCLEOTIDE SEQUENCE [LARGE SCALE GENOMIC DNA]</scope>
    <source>
        <strain evidence="2 3">120-4 pot B 10/14</strain>
    </source>
</reference>
<protein>
    <submittedName>
        <fullName evidence="2">23885_t:CDS:1</fullName>
    </submittedName>
</protein>
<feature type="non-terminal residue" evidence="2">
    <location>
        <position position="391"/>
    </location>
</feature>
<dbReference type="Pfam" id="PF25273">
    <property type="entry name" value="DUF7869"/>
    <property type="match status" value="1"/>
</dbReference>
<dbReference type="Proteomes" id="UP000789901">
    <property type="component" value="Unassembled WGS sequence"/>
</dbReference>
<comment type="caution">
    <text evidence="2">The sequence shown here is derived from an EMBL/GenBank/DDBJ whole genome shotgun (WGS) entry which is preliminary data.</text>
</comment>
<feature type="non-terminal residue" evidence="2">
    <location>
        <position position="1"/>
    </location>
</feature>
<keyword evidence="3" id="KW-1185">Reference proteome</keyword>
<accession>A0ABN7X2D6</accession>
<dbReference type="PANTHER" id="PTHR34415:SF1">
    <property type="entry name" value="INTEGRASE CATALYTIC DOMAIN-CONTAINING PROTEIN"/>
    <property type="match status" value="1"/>
</dbReference>
<proteinExistence type="predicted"/>